<evidence type="ECO:0000256" key="3">
    <source>
        <dbReference type="ARBA" id="ARBA00009014"/>
    </source>
</evidence>
<dbReference type="EMBL" id="BMYZ01000001">
    <property type="protein sequence ID" value="GGY61701.1"/>
    <property type="molecule type" value="Genomic_DNA"/>
</dbReference>
<feature type="domain" description="Cytidyltransferase-like" evidence="12">
    <location>
        <begin position="7"/>
        <end position="184"/>
    </location>
</feature>
<reference evidence="14" key="1">
    <citation type="journal article" date="2019" name="Int. J. Syst. Evol. Microbiol.">
        <title>The Global Catalogue of Microorganisms (GCM) 10K type strain sequencing project: providing services to taxonomists for standard genome sequencing and annotation.</title>
        <authorList>
            <consortium name="The Broad Institute Genomics Platform"/>
            <consortium name="The Broad Institute Genome Sequencing Center for Infectious Disease"/>
            <person name="Wu L."/>
            <person name="Ma J."/>
        </authorList>
    </citation>
    <scope>NUCLEOTIDE SEQUENCE [LARGE SCALE GENOMIC DNA]</scope>
    <source>
        <strain evidence="14">KCTC 32239</strain>
    </source>
</reference>
<organism evidence="13 14">
    <name type="scientific">Cellvibrio zantedeschiae</name>
    <dbReference type="NCBI Taxonomy" id="1237077"/>
    <lineage>
        <taxon>Bacteria</taxon>
        <taxon>Pseudomonadati</taxon>
        <taxon>Pseudomonadota</taxon>
        <taxon>Gammaproteobacteria</taxon>
        <taxon>Cellvibrionales</taxon>
        <taxon>Cellvibrionaceae</taxon>
        <taxon>Cellvibrio</taxon>
    </lineage>
</organism>
<keyword evidence="5 11" id="KW-0808">Transferase</keyword>
<comment type="pathway">
    <text evidence="2 11">Cofactor biosynthesis; NAD(+) biosynthesis; deamido-NAD(+) from nicotinate D-ribonucleotide: step 1/1.</text>
</comment>
<protein>
    <recommendedName>
        <fullName evidence="11">Probable nicotinate-nucleotide adenylyltransferase</fullName>
        <ecNumber evidence="11">2.7.7.18</ecNumber>
    </recommendedName>
    <alternativeName>
        <fullName evidence="11">Deamido-NAD(+) diphosphorylase</fullName>
    </alternativeName>
    <alternativeName>
        <fullName evidence="11">Deamido-NAD(+) pyrophosphorylase</fullName>
    </alternativeName>
    <alternativeName>
        <fullName evidence="11">Nicotinate mononucleotide adenylyltransferase</fullName>
        <shortName evidence="11">NaMN adenylyltransferase</shortName>
    </alternativeName>
</protein>
<evidence type="ECO:0000256" key="11">
    <source>
        <dbReference type="HAMAP-Rule" id="MF_00244"/>
    </source>
</evidence>
<keyword evidence="7 11" id="KW-0547">Nucleotide-binding</keyword>
<dbReference type="InterPro" id="IPR014729">
    <property type="entry name" value="Rossmann-like_a/b/a_fold"/>
</dbReference>
<dbReference type="NCBIfam" id="NF000840">
    <property type="entry name" value="PRK00071.1-3"/>
    <property type="match status" value="1"/>
</dbReference>
<comment type="catalytic activity">
    <reaction evidence="10 11">
        <text>nicotinate beta-D-ribonucleotide + ATP + H(+) = deamido-NAD(+) + diphosphate</text>
        <dbReference type="Rhea" id="RHEA:22860"/>
        <dbReference type="ChEBI" id="CHEBI:15378"/>
        <dbReference type="ChEBI" id="CHEBI:30616"/>
        <dbReference type="ChEBI" id="CHEBI:33019"/>
        <dbReference type="ChEBI" id="CHEBI:57502"/>
        <dbReference type="ChEBI" id="CHEBI:58437"/>
        <dbReference type="EC" id="2.7.7.18"/>
    </reaction>
</comment>
<evidence type="ECO:0000256" key="4">
    <source>
        <dbReference type="ARBA" id="ARBA00022642"/>
    </source>
</evidence>
<dbReference type="Gene3D" id="3.40.50.620">
    <property type="entry name" value="HUPs"/>
    <property type="match status" value="1"/>
</dbReference>
<evidence type="ECO:0000256" key="5">
    <source>
        <dbReference type="ARBA" id="ARBA00022679"/>
    </source>
</evidence>
<dbReference type="SUPFAM" id="SSF52374">
    <property type="entry name" value="Nucleotidylyl transferase"/>
    <property type="match status" value="1"/>
</dbReference>
<keyword evidence="14" id="KW-1185">Reference proteome</keyword>
<dbReference type="Proteomes" id="UP000619761">
    <property type="component" value="Unassembled WGS sequence"/>
</dbReference>
<gene>
    <name evidence="11 13" type="primary">nadD</name>
    <name evidence="13" type="ORF">GCM10011613_01410</name>
</gene>
<dbReference type="Pfam" id="PF01467">
    <property type="entry name" value="CTP_transf_like"/>
    <property type="match status" value="1"/>
</dbReference>
<dbReference type="InterPro" id="IPR004821">
    <property type="entry name" value="Cyt_trans-like"/>
</dbReference>
<evidence type="ECO:0000256" key="7">
    <source>
        <dbReference type="ARBA" id="ARBA00022741"/>
    </source>
</evidence>
<dbReference type="NCBIfam" id="NF000839">
    <property type="entry name" value="PRK00071.1-1"/>
    <property type="match status" value="1"/>
</dbReference>
<keyword evidence="8 11" id="KW-0067">ATP-binding</keyword>
<dbReference type="NCBIfam" id="TIGR00125">
    <property type="entry name" value="cyt_tran_rel"/>
    <property type="match status" value="1"/>
</dbReference>
<dbReference type="GO" id="GO:0016779">
    <property type="term" value="F:nucleotidyltransferase activity"/>
    <property type="evidence" value="ECO:0007669"/>
    <property type="project" value="UniProtKB-KW"/>
</dbReference>
<dbReference type="NCBIfam" id="TIGR00482">
    <property type="entry name" value="nicotinate (nicotinamide) nucleotide adenylyltransferase"/>
    <property type="match status" value="1"/>
</dbReference>
<name>A0ABQ3AM63_9GAMM</name>
<dbReference type="EC" id="2.7.7.18" evidence="11"/>
<dbReference type="PANTHER" id="PTHR39321">
    <property type="entry name" value="NICOTINATE-NUCLEOTIDE ADENYLYLTRANSFERASE-RELATED"/>
    <property type="match status" value="1"/>
</dbReference>
<evidence type="ECO:0000256" key="2">
    <source>
        <dbReference type="ARBA" id="ARBA00005019"/>
    </source>
</evidence>
<dbReference type="PANTHER" id="PTHR39321:SF3">
    <property type="entry name" value="PHOSPHOPANTETHEINE ADENYLYLTRANSFERASE"/>
    <property type="match status" value="1"/>
</dbReference>
<evidence type="ECO:0000256" key="9">
    <source>
        <dbReference type="ARBA" id="ARBA00023027"/>
    </source>
</evidence>
<comment type="function">
    <text evidence="1 11">Catalyzes the reversible adenylation of nicotinate mononucleotide (NaMN) to nicotinic acid adenine dinucleotide (NaAD).</text>
</comment>
<evidence type="ECO:0000256" key="8">
    <source>
        <dbReference type="ARBA" id="ARBA00022840"/>
    </source>
</evidence>
<evidence type="ECO:0000259" key="12">
    <source>
        <dbReference type="Pfam" id="PF01467"/>
    </source>
</evidence>
<evidence type="ECO:0000256" key="10">
    <source>
        <dbReference type="ARBA" id="ARBA00048721"/>
    </source>
</evidence>
<comment type="caution">
    <text evidence="13">The sequence shown here is derived from an EMBL/GenBank/DDBJ whole genome shotgun (WGS) entry which is preliminary data.</text>
</comment>
<accession>A0ABQ3AM63</accession>
<evidence type="ECO:0000256" key="6">
    <source>
        <dbReference type="ARBA" id="ARBA00022695"/>
    </source>
</evidence>
<evidence type="ECO:0000313" key="14">
    <source>
        <dbReference type="Proteomes" id="UP000619761"/>
    </source>
</evidence>
<evidence type="ECO:0000313" key="13">
    <source>
        <dbReference type="EMBL" id="GGY61701.1"/>
    </source>
</evidence>
<dbReference type="RefSeq" id="WP_189415110.1">
    <property type="nucleotide sequence ID" value="NZ_BMYZ01000001.1"/>
</dbReference>
<comment type="similarity">
    <text evidence="3 11">Belongs to the NadD family.</text>
</comment>
<keyword evidence="6 11" id="KW-0548">Nucleotidyltransferase</keyword>
<keyword evidence="9 11" id="KW-0520">NAD</keyword>
<dbReference type="HAMAP" id="MF_00244">
    <property type="entry name" value="NaMN_adenylyltr"/>
    <property type="match status" value="1"/>
</dbReference>
<dbReference type="CDD" id="cd02165">
    <property type="entry name" value="NMNAT"/>
    <property type="match status" value="1"/>
</dbReference>
<keyword evidence="4 11" id="KW-0662">Pyridine nucleotide biosynthesis</keyword>
<proteinExistence type="inferred from homology"/>
<sequence>MRKKIGIFGGTFDPIHIGHLRLALELKQQLNLDEMRLLPCHQPPHRDVPQANSAQRAEMLRIAVKTCPELQLDERELQRDKPSYTYDTLQDFRAELGVDVSLVLCMGEDAFTGLSTWHRWQEIIQLAHIVVIARPGWNIPETGEVRELLNRHQGLPTDLVNSPAGAIVLQSPRLLPISATEIREQINREQSAQFLVPDAVWDYIKASKLYR</sequence>
<dbReference type="InterPro" id="IPR005248">
    <property type="entry name" value="NadD/NMNAT"/>
</dbReference>
<evidence type="ECO:0000256" key="1">
    <source>
        <dbReference type="ARBA" id="ARBA00002324"/>
    </source>
</evidence>